<keyword evidence="3 6" id="KW-1133">Transmembrane helix</keyword>
<feature type="transmembrane region" description="Helical" evidence="6">
    <location>
        <begin position="427"/>
        <end position="448"/>
    </location>
</feature>
<comment type="subcellular location">
    <subcellularLocation>
        <location evidence="1">Membrane</location>
        <topology evidence="1">Multi-pass membrane protein</topology>
    </subcellularLocation>
</comment>
<feature type="region of interest" description="Disordered" evidence="5">
    <location>
        <begin position="1"/>
        <end position="46"/>
    </location>
</feature>
<evidence type="ECO:0000256" key="5">
    <source>
        <dbReference type="SAM" id="MobiDB-lite"/>
    </source>
</evidence>
<proteinExistence type="predicted"/>
<feature type="domain" description="Major facilitator superfamily (MFS) profile" evidence="7">
    <location>
        <begin position="78"/>
        <end position="526"/>
    </location>
</feature>
<dbReference type="FunFam" id="1.20.1250.20:FF:000011">
    <property type="entry name" value="MFS multidrug transporter, putative"/>
    <property type="match status" value="1"/>
</dbReference>
<sequence>MASNTKEKLDSQSIANSTSSTILPEAARPPQSDAAPPQNSQDGTLQPSLADDVYIVDWDGPDDPSNPKNWSRKKKWAVTLVVSSYAFLSPLSSSMMAPTSDQIGKEFGITNNLVLALCTSVYVLAYAIGPLMLAPVCEIYGRLPLIQIANLLYFAWNLACGFAQNTGQLIAFRFLSGIGGSAAPSIAGGVLGDVWKPEERGQAISIYSLAPLVGPVIGPICGAWIAQESNWRWVFWSTSIVCVVVQVIGFIYLRETFPPILLERKAKRIRRNMTDAEKGKVQEVRTVYDGADREWKNIMRKALLRPLALTTYEPILQVLSAYFAFVYGTLYLFLTTLPSIYQGVYRESVGIAGLHYLALGIGLSGMSQVNAHYMDIIYKRLCARFGGEGKPEYRLPAIIPGAILLPIGLFLTGWTARASIHWIVPDIGILIIGGGMILIFQGIQTYVIDAFTLHAASARILNMIASIALAVIAFFRSIAGFTFPLFAPAMYNALGYGKGDTILACVAIGVGIPAYAFPTFVAWLVRVADVGVVAPYFFNRPFLLWMYGERLRKASRYAKRT</sequence>
<feature type="transmembrane region" description="Helical" evidence="6">
    <location>
        <begin position="315"/>
        <end position="334"/>
    </location>
</feature>
<organism evidence="8 9">
    <name type="scientific">Trametes cubensis</name>
    <dbReference type="NCBI Taxonomy" id="1111947"/>
    <lineage>
        <taxon>Eukaryota</taxon>
        <taxon>Fungi</taxon>
        <taxon>Dikarya</taxon>
        <taxon>Basidiomycota</taxon>
        <taxon>Agaricomycotina</taxon>
        <taxon>Agaricomycetes</taxon>
        <taxon>Polyporales</taxon>
        <taxon>Polyporaceae</taxon>
        <taxon>Trametes</taxon>
    </lineage>
</organism>
<feature type="transmembrane region" description="Helical" evidence="6">
    <location>
        <begin position="145"/>
        <end position="164"/>
    </location>
</feature>
<dbReference type="Proteomes" id="UP001215151">
    <property type="component" value="Unassembled WGS sequence"/>
</dbReference>
<dbReference type="Gene3D" id="1.20.1250.20">
    <property type="entry name" value="MFS general substrate transporter like domains"/>
    <property type="match status" value="1"/>
</dbReference>
<feature type="transmembrane region" description="Helical" evidence="6">
    <location>
        <begin position="233"/>
        <end position="253"/>
    </location>
</feature>
<dbReference type="Pfam" id="PF07690">
    <property type="entry name" value="MFS_1"/>
    <property type="match status" value="1"/>
</dbReference>
<feature type="transmembrane region" description="Helical" evidence="6">
    <location>
        <begin position="204"/>
        <end position="227"/>
    </location>
</feature>
<keyword evidence="9" id="KW-1185">Reference proteome</keyword>
<comment type="caution">
    <text evidence="8">The sequence shown here is derived from an EMBL/GenBank/DDBJ whole genome shotgun (WGS) entry which is preliminary data.</text>
</comment>
<dbReference type="GO" id="GO:0022857">
    <property type="term" value="F:transmembrane transporter activity"/>
    <property type="evidence" value="ECO:0007669"/>
    <property type="project" value="InterPro"/>
</dbReference>
<evidence type="ECO:0000256" key="3">
    <source>
        <dbReference type="ARBA" id="ARBA00022989"/>
    </source>
</evidence>
<dbReference type="SUPFAM" id="SSF103473">
    <property type="entry name" value="MFS general substrate transporter"/>
    <property type="match status" value="1"/>
</dbReference>
<feature type="transmembrane region" description="Helical" evidence="6">
    <location>
        <begin position="113"/>
        <end position="133"/>
    </location>
</feature>
<dbReference type="PANTHER" id="PTHR23502:SF60">
    <property type="entry name" value="MAJOR FACILITATOR SUPERFAMILY (MFS) PROFILE DOMAIN-CONTAINING PROTEIN-RELATED"/>
    <property type="match status" value="1"/>
</dbReference>
<gene>
    <name evidence="8" type="ORF">ONZ51_g1715</name>
</gene>
<dbReference type="InterPro" id="IPR020846">
    <property type="entry name" value="MFS_dom"/>
</dbReference>
<feature type="transmembrane region" description="Helical" evidence="6">
    <location>
        <begin position="460"/>
        <end position="481"/>
    </location>
</feature>
<evidence type="ECO:0000256" key="1">
    <source>
        <dbReference type="ARBA" id="ARBA00004141"/>
    </source>
</evidence>
<feature type="transmembrane region" description="Helical" evidence="6">
    <location>
        <begin position="501"/>
        <end position="525"/>
    </location>
</feature>
<feature type="compositionally biased region" description="Basic and acidic residues" evidence="5">
    <location>
        <begin position="1"/>
        <end position="10"/>
    </location>
</feature>
<evidence type="ECO:0000256" key="4">
    <source>
        <dbReference type="ARBA" id="ARBA00023136"/>
    </source>
</evidence>
<feature type="transmembrane region" description="Helical" evidence="6">
    <location>
        <begin position="76"/>
        <end position="93"/>
    </location>
</feature>
<feature type="transmembrane region" description="Helical" evidence="6">
    <location>
        <begin position="395"/>
        <end position="415"/>
    </location>
</feature>
<feature type="transmembrane region" description="Helical" evidence="6">
    <location>
        <begin position="170"/>
        <end position="192"/>
    </location>
</feature>
<evidence type="ECO:0000259" key="7">
    <source>
        <dbReference type="PROSITE" id="PS50850"/>
    </source>
</evidence>
<evidence type="ECO:0000256" key="2">
    <source>
        <dbReference type="ARBA" id="ARBA00022692"/>
    </source>
</evidence>
<keyword evidence="4 6" id="KW-0472">Membrane</keyword>
<protein>
    <recommendedName>
        <fullName evidence="7">Major facilitator superfamily (MFS) profile domain-containing protein</fullName>
    </recommendedName>
</protein>
<evidence type="ECO:0000313" key="8">
    <source>
        <dbReference type="EMBL" id="KAJ8495407.1"/>
    </source>
</evidence>
<dbReference type="EMBL" id="JAPEVG010000024">
    <property type="protein sequence ID" value="KAJ8495407.1"/>
    <property type="molecule type" value="Genomic_DNA"/>
</dbReference>
<reference evidence="8" key="1">
    <citation type="submission" date="2022-11" db="EMBL/GenBank/DDBJ databases">
        <title>Genome Sequence of Cubamyces cubensis.</title>
        <authorList>
            <person name="Buettner E."/>
        </authorList>
    </citation>
    <scope>NUCLEOTIDE SEQUENCE</scope>
    <source>
        <strain evidence="8">MPL-01</strain>
    </source>
</reference>
<dbReference type="CDD" id="cd17323">
    <property type="entry name" value="MFS_Tpo1_MDR_like"/>
    <property type="match status" value="1"/>
</dbReference>
<dbReference type="AlphaFoldDB" id="A0AAD7XEK4"/>
<evidence type="ECO:0000313" key="9">
    <source>
        <dbReference type="Proteomes" id="UP001215151"/>
    </source>
</evidence>
<dbReference type="PROSITE" id="PS50850">
    <property type="entry name" value="MFS"/>
    <property type="match status" value="1"/>
</dbReference>
<keyword evidence="2 6" id="KW-0812">Transmembrane</keyword>
<feature type="compositionally biased region" description="Polar residues" evidence="5">
    <location>
        <begin position="37"/>
        <end position="46"/>
    </location>
</feature>
<dbReference type="PANTHER" id="PTHR23502">
    <property type="entry name" value="MAJOR FACILITATOR SUPERFAMILY"/>
    <property type="match status" value="1"/>
</dbReference>
<accession>A0AAD7XEK4</accession>
<evidence type="ECO:0000256" key="6">
    <source>
        <dbReference type="SAM" id="Phobius"/>
    </source>
</evidence>
<dbReference type="InterPro" id="IPR036259">
    <property type="entry name" value="MFS_trans_sf"/>
</dbReference>
<dbReference type="GO" id="GO:0016020">
    <property type="term" value="C:membrane"/>
    <property type="evidence" value="ECO:0007669"/>
    <property type="project" value="UniProtKB-SubCell"/>
</dbReference>
<feature type="transmembrane region" description="Helical" evidence="6">
    <location>
        <begin position="354"/>
        <end position="374"/>
    </location>
</feature>
<name>A0AAD7XEK4_9APHY</name>
<dbReference type="InterPro" id="IPR011701">
    <property type="entry name" value="MFS"/>
</dbReference>
<feature type="compositionally biased region" description="Polar residues" evidence="5">
    <location>
        <begin position="11"/>
        <end position="22"/>
    </location>
</feature>